<feature type="chain" id="PRO_5037708886" evidence="1">
    <location>
        <begin position="22"/>
        <end position="209"/>
    </location>
</feature>
<dbReference type="EMBL" id="CP076361">
    <property type="protein sequence ID" value="QWK89742.1"/>
    <property type="molecule type" value="Genomic_DNA"/>
</dbReference>
<accession>A0A975P5H9</accession>
<keyword evidence="1" id="KW-0732">Signal</keyword>
<dbReference type="Proteomes" id="UP000679352">
    <property type="component" value="Chromosome"/>
</dbReference>
<organism evidence="2 3">
    <name type="scientific">Gemmobacter fulvus</name>
    <dbReference type="NCBI Taxonomy" id="2840474"/>
    <lineage>
        <taxon>Bacteria</taxon>
        <taxon>Pseudomonadati</taxon>
        <taxon>Pseudomonadota</taxon>
        <taxon>Alphaproteobacteria</taxon>
        <taxon>Rhodobacterales</taxon>
        <taxon>Paracoccaceae</taxon>
        <taxon>Gemmobacter</taxon>
    </lineage>
</organism>
<evidence type="ECO:0000313" key="3">
    <source>
        <dbReference type="Proteomes" id="UP000679352"/>
    </source>
</evidence>
<sequence length="209" mass="20650">MRALIALPVLVLSVLALPAHAEPAGSVSQLALAHQLFAQGTANRDALAQIAAARLAAGVTVQMVERAPELSGTAGKGPDAADAPRDAASLLAAATAAAEADETLAILLGSAIATAEVLPKSVVRASVATLNPGQSHGYRIAADGAVPVEIGVIGDGDSVLALSVETEAGPACLAPLVPACAVTLPDSGFLAVRVVNSGPGVTSYWLISN</sequence>
<name>A0A975P5H9_9RHOB</name>
<protein>
    <submittedName>
        <fullName evidence="2">Uncharacterized protein</fullName>
    </submittedName>
</protein>
<proteinExistence type="predicted"/>
<dbReference type="KEGG" id="gfu:KM031_12965"/>
<feature type="signal peptide" evidence="1">
    <location>
        <begin position="1"/>
        <end position="21"/>
    </location>
</feature>
<dbReference type="AlphaFoldDB" id="A0A975P5H9"/>
<keyword evidence="3" id="KW-1185">Reference proteome</keyword>
<evidence type="ECO:0000313" key="2">
    <source>
        <dbReference type="EMBL" id="QWK89742.1"/>
    </source>
</evidence>
<gene>
    <name evidence="2" type="ORF">KM031_12965</name>
</gene>
<reference evidence="2" key="1">
    <citation type="submission" date="2021-06" db="EMBL/GenBank/DDBJ databases">
        <title>Direct submission.</title>
        <authorList>
            <person name="Lee C.-S."/>
            <person name="Jin L."/>
        </authorList>
    </citation>
    <scope>NUCLEOTIDE SEQUENCE</scope>
    <source>
        <strain evidence="2">Con5</strain>
    </source>
</reference>
<dbReference type="RefSeq" id="WP_215506063.1">
    <property type="nucleotide sequence ID" value="NZ_CP076361.1"/>
</dbReference>
<evidence type="ECO:0000256" key="1">
    <source>
        <dbReference type="SAM" id="SignalP"/>
    </source>
</evidence>